<dbReference type="EMBL" id="JAGMUU010000022">
    <property type="protein sequence ID" value="KAH7127814.1"/>
    <property type="molecule type" value="Genomic_DNA"/>
</dbReference>
<organism evidence="4 5">
    <name type="scientific">Dactylonectria estremocensis</name>
    <dbReference type="NCBI Taxonomy" id="1079267"/>
    <lineage>
        <taxon>Eukaryota</taxon>
        <taxon>Fungi</taxon>
        <taxon>Dikarya</taxon>
        <taxon>Ascomycota</taxon>
        <taxon>Pezizomycotina</taxon>
        <taxon>Sordariomycetes</taxon>
        <taxon>Hypocreomycetidae</taxon>
        <taxon>Hypocreales</taxon>
        <taxon>Nectriaceae</taxon>
        <taxon>Dactylonectria</taxon>
    </lineage>
</organism>
<evidence type="ECO:0000313" key="4">
    <source>
        <dbReference type="EMBL" id="KAH7127814.1"/>
    </source>
</evidence>
<proteinExistence type="predicted"/>
<protein>
    <recommendedName>
        <fullName evidence="3">DUF7703 domain-containing protein</fullName>
    </recommendedName>
</protein>
<dbReference type="Pfam" id="PF24802">
    <property type="entry name" value="DUF7703"/>
    <property type="match status" value="1"/>
</dbReference>
<keyword evidence="2" id="KW-0812">Transmembrane</keyword>
<gene>
    <name evidence="4" type="ORF">B0J13DRAFT_645864</name>
</gene>
<dbReference type="AlphaFoldDB" id="A0A9P9DZC2"/>
<feature type="domain" description="DUF7703" evidence="3">
    <location>
        <begin position="54"/>
        <end position="105"/>
    </location>
</feature>
<sequence>MPSRYDQGKGSTTHHSMHPAHRDDPCTCEKTMLEQKQQCAIGLLNSTHEHGFIVAILLGWAYMVTGHSFVLWPRLYLVLCDPRSLEWIRNVLIFNGIVIHTYQSVATVGHNDHIWVSNSKCVAYGIKLKIEFWILSQLKDFTNRQGTSILTGEDDSYAYHSAGETVQTQHHFPRIDSGDENHILVMFTACTKYPLQCKPISVDVIQKTLTVAAKATYGDLEANASVAGAVVKLLLGLNPSIFQIRLIGGPKLRRPTGGSGGRGFALPHGSLLWRSDSLASPNLFRQIGHLSHSSFEC</sequence>
<evidence type="ECO:0000256" key="1">
    <source>
        <dbReference type="SAM" id="MobiDB-lite"/>
    </source>
</evidence>
<feature type="region of interest" description="Disordered" evidence="1">
    <location>
        <begin position="1"/>
        <end position="21"/>
    </location>
</feature>
<evidence type="ECO:0000256" key="2">
    <source>
        <dbReference type="SAM" id="Phobius"/>
    </source>
</evidence>
<dbReference type="PANTHER" id="PTHR37013:SF3">
    <property type="entry name" value="INTEGRAL MEMBRANE PROTEIN (AFU_ORTHOLOGUE AFUA_1G05950)"/>
    <property type="match status" value="1"/>
</dbReference>
<accession>A0A9P9DZC2</accession>
<dbReference type="Proteomes" id="UP000717696">
    <property type="component" value="Unassembled WGS sequence"/>
</dbReference>
<feature type="transmembrane region" description="Helical" evidence="2">
    <location>
        <begin position="52"/>
        <end position="72"/>
    </location>
</feature>
<evidence type="ECO:0000313" key="5">
    <source>
        <dbReference type="Proteomes" id="UP000717696"/>
    </source>
</evidence>
<keyword evidence="5" id="KW-1185">Reference proteome</keyword>
<reference evidence="4" key="1">
    <citation type="journal article" date="2021" name="Nat. Commun.">
        <title>Genetic determinants of endophytism in the Arabidopsis root mycobiome.</title>
        <authorList>
            <person name="Mesny F."/>
            <person name="Miyauchi S."/>
            <person name="Thiergart T."/>
            <person name="Pickel B."/>
            <person name="Atanasova L."/>
            <person name="Karlsson M."/>
            <person name="Huettel B."/>
            <person name="Barry K.W."/>
            <person name="Haridas S."/>
            <person name="Chen C."/>
            <person name="Bauer D."/>
            <person name="Andreopoulos W."/>
            <person name="Pangilinan J."/>
            <person name="LaButti K."/>
            <person name="Riley R."/>
            <person name="Lipzen A."/>
            <person name="Clum A."/>
            <person name="Drula E."/>
            <person name="Henrissat B."/>
            <person name="Kohler A."/>
            <person name="Grigoriev I.V."/>
            <person name="Martin F.M."/>
            <person name="Hacquard S."/>
        </authorList>
    </citation>
    <scope>NUCLEOTIDE SEQUENCE</scope>
    <source>
        <strain evidence="4">MPI-CAGE-AT-0021</strain>
    </source>
</reference>
<keyword evidence="2" id="KW-1133">Transmembrane helix</keyword>
<name>A0A9P9DZC2_9HYPO</name>
<dbReference type="PANTHER" id="PTHR37013">
    <property type="entry name" value="INTEGRAL MEMBRANE PROTEIN (AFU_ORTHOLOGUE AFUA_1G05950)-RELATED"/>
    <property type="match status" value="1"/>
</dbReference>
<evidence type="ECO:0000259" key="3">
    <source>
        <dbReference type="Pfam" id="PF24802"/>
    </source>
</evidence>
<keyword evidence="2" id="KW-0472">Membrane</keyword>
<dbReference type="InterPro" id="IPR056120">
    <property type="entry name" value="DUF7703"/>
</dbReference>
<comment type="caution">
    <text evidence="4">The sequence shown here is derived from an EMBL/GenBank/DDBJ whole genome shotgun (WGS) entry which is preliminary data.</text>
</comment>